<sequence>MHLSSQLPGSFPPREGDVSSRPNLSVVDQVIGPLPSRLQPSLCAPDPHEPLWWWAHRRATARTRSSVSCWPGRGGPTLGKGPRSNPAQHSLRDSPPQAWLQFLVRAVAGGGDAGGGVRHGKPCQGGGKGPGT</sequence>
<dbReference type="Proteomes" id="UP001460270">
    <property type="component" value="Unassembled WGS sequence"/>
</dbReference>
<protein>
    <submittedName>
        <fullName evidence="2">Uncharacterized protein</fullName>
    </submittedName>
</protein>
<organism evidence="2 3">
    <name type="scientific">Mugilogobius chulae</name>
    <name type="common">yellowstripe goby</name>
    <dbReference type="NCBI Taxonomy" id="88201"/>
    <lineage>
        <taxon>Eukaryota</taxon>
        <taxon>Metazoa</taxon>
        <taxon>Chordata</taxon>
        <taxon>Craniata</taxon>
        <taxon>Vertebrata</taxon>
        <taxon>Euteleostomi</taxon>
        <taxon>Actinopterygii</taxon>
        <taxon>Neopterygii</taxon>
        <taxon>Teleostei</taxon>
        <taxon>Neoteleostei</taxon>
        <taxon>Acanthomorphata</taxon>
        <taxon>Gobiaria</taxon>
        <taxon>Gobiiformes</taxon>
        <taxon>Gobioidei</taxon>
        <taxon>Gobiidae</taxon>
        <taxon>Gobionellinae</taxon>
        <taxon>Mugilogobius</taxon>
    </lineage>
</organism>
<proteinExistence type="predicted"/>
<name>A0AAW0Q9I7_9GOBI</name>
<reference evidence="3" key="1">
    <citation type="submission" date="2024-04" db="EMBL/GenBank/DDBJ databases">
        <title>Salinicola lusitanus LLJ914,a marine bacterium isolated from the Okinawa Trough.</title>
        <authorList>
            <person name="Li J."/>
        </authorList>
    </citation>
    <scope>NUCLEOTIDE SEQUENCE [LARGE SCALE GENOMIC DNA]</scope>
</reference>
<feature type="region of interest" description="Disordered" evidence="1">
    <location>
        <begin position="1"/>
        <end position="23"/>
    </location>
</feature>
<dbReference type="AlphaFoldDB" id="A0AAW0Q9I7"/>
<comment type="caution">
    <text evidence="2">The sequence shown here is derived from an EMBL/GenBank/DDBJ whole genome shotgun (WGS) entry which is preliminary data.</text>
</comment>
<evidence type="ECO:0000256" key="1">
    <source>
        <dbReference type="SAM" id="MobiDB-lite"/>
    </source>
</evidence>
<dbReference type="EMBL" id="JBBPFD010000001">
    <property type="protein sequence ID" value="KAK7944547.1"/>
    <property type="molecule type" value="Genomic_DNA"/>
</dbReference>
<accession>A0AAW0Q9I7</accession>
<feature type="region of interest" description="Disordered" evidence="1">
    <location>
        <begin position="112"/>
        <end position="132"/>
    </location>
</feature>
<gene>
    <name evidence="2" type="ORF">WMY93_000275</name>
</gene>
<feature type="region of interest" description="Disordered" evidence="1">
    <location>
        <begin position="64"/>
        <end position="93"/>
    </location>
</feature>
<evidence type="ECO:0000313" key="3">
    <source>
        <dbReference type="Proteomes" id="UP001460270"/>
    </source>
</evidence>
<evidence type="ECO:0000313" key="2">
    <source>
        <dbReference type="EMBL" id="KAK7944547.1"/>
    </source>
</evidence>
<keyword evidence="3" id="KW-1185">Reference proteome</keyword>